<dbReference type="Pfam" id="PF11272">
    <property type="entry name" value="DUF3072"/>
    <property type="match status" value="1"/>
</dbReference>
<dbReference type="Proteomes" id="UP000009877">
    <property type="component" value="Unassembled WGS sequence"/>
</dbReference>
<feature type="region of interest" description="Disordered" evidence="1">
    <location>
        <begin position="1"/>
        <end position="89"/>
    </location>
</feature>
<evidence type="ECO:0000256" key="1">
    <source>
        <dbReference type="SAM" id="MobiDB-lite"/>
    </source>
</evidence>
<evidence type="ECO:0000313" key="2">
    <source>
        <dbReference type="EMBL" id="EME36387.1"/>
    </source>
</evidence>
<dbReference type="STRING" id="71999.KPaMU14_03125"/>
<evidence type="ECO:0000313" key="3">
    <source>
        <dbReference type="Proteomes" id="UP000009877"/>
    </source>
</evidence>
<sequence length="89" mass="9410">MSENTQGDDELYTPVTDDTEGGAEMMGATGDAGGASSLEKDPEEWVSGDEPMTESQKSYLDTLAKQAGESVPTDLTKAQASEHINRLKG</sequence>
<feature type="compositionally biased region" description="Acidic residues" evidence="1">
    <location>
        <begin position="1"/>
        <end position="21"/>
    </location>
</feature>
<reference evidence="2 3" key="1">
    <citation type="journal article" date="2014" name="Genome Announc.">
        <title>Draft Genome Sequence of Kocuria palustris PEL.</title>
        <authorList>
            <person name="Sharma G."/>
            <person name="Khatri I."/>
            <person name="Subramanian S."/>
        </authorList>
    </citation>
    <scope>NUCLEOTIDE SEQUENCE [LARGE SCALE GENOMIC DNA]</scope>
    <source>
        <strain evidence="2 3">PEL</strain>
    </source>
</reference>
<protein>
    <recommendedName>
        <fullName evidence="4">DUF3072 domain-containing protein</fullName>
    </recommendedName>
</protein>
<dbReference type="EMBL" id="ANHZ02000015">
    <property type="protein sequence ID" value="EME36387.1"/>
    <property type="molecule type" value="Genomic_DNA"/>
</dbReference>
<dbReference type="RefSeq" id="WP_006214978.1">
    <property type="nucleotide sequence ID" value="NZ_ANHZ02000015.1"/>
</dbReference>
<name>M2WD47_9MICC</name>
<keyword evidence="3" id="KW-1185">Reference proteome</keyword>
<comment type="caution">
    <text evidence="2">The sequence shown here is derived from an EMBL/GenBank/DDBJ whole genome shotgun (WGS) entry which is preliminary data.</text>
</comment>
<proteinExistence type="predicted"/>
<gene>
    <name evidence="2" type="ORF">C884_00555</name>
</gene>
<organism evidence="2 3">
    <name type="scientific">Kocuria palustris PEL</name>
    <dbReference type="NCBI Taxonomy" id="1236550"/>
    <lineage>
        <taxon>Bacteria</taxon>
        <taxon>Bacillati</taxon>
        <taxon>Actinomycetota</taxon>
        <taxon>Actinomycetes</taxon>
        <taxon>Micrococcales</taxon>
        <taxon>Micrococcaceae</taxon>
        <taxon>Kocuria</taxon>
    </lineage>
</organism>
<evidence type="ECO:0008006" key="4">
    <source>
        <dbReference type="Google" id="ProtNLM"/>
    </source>
</evidence>
<dbReference type="InterPro" id="IPR021425">
    <property type="entry name" value="DUF3072"/>
</dbReference>
<accession>M2WD47</accession>
<dbReference type="AlphaFoldDB" id="M2WD47"/>